<reference evidence="7 8" key="1">
    <citation type="submission" date="2016-11" db="EMBL/GenBank/DDBJ databases">
        <authorList>
            <person name="Jaros S."/>
            <person name="Januszkiewicz K."/>
            <person name="Wedrychowicz H."/>
        </authorList>
    </citation>
    <scope>NUCLEOTIDE SEQUENCE [LARGE SCALE GENOMIC DNA]</scope>
    <source>
        <strain evidence="7 8">DSM 24787</strain>
    </source>
</reference>
<dbReference type="SUPFAM" id="SSF52518">
    <property type="entry name" value="Thiamin diphosphate-binding fold (THDP-binding)"/>
    <property type="match status" value="2"/>
</dbReference>
<dbReference type="Pfam" id="PF00676">
    <property type="entry name" value="E1_dh"/>
    <property type="match status" value="1"/>
</dbReference>
<dbReference type="SUPFAM" id="SSF52922">
    <property type="entry name" value="TK C-terminal domain-like"/>
    <property type="match status" value="1"/>
</dbReference>
<dbReference type="InterPro" id="IPR029061">
    <property type="entry name" value="THDP-binding"/>
</dbReference>
<evidence type="ECO:0000256" key="3">
    <source>
        <dbReference type="ARBA" id="ARBA00012277"/>
    </source>
</evidence>
<evidence type="ECO:0000313" key="7">
    <source>
        <dbReference type="EMBL" id="SIO11420.1"/>
    </source>
</evidence>
<dbReference type="Proteomes" id="UP000185003">
    <property type="component" value="Unassembled WGS sequence"/>
</dbReference>
<dbReference type="PANTHER" id="PTHR42980">
    <property type="entry name" value="2-OXOISOVALERATE DEHYDROGENASE SUBUNIT BETA-RELATED"/>
    <property type="match status" value="1"/>
</dbReference>
<proteinExistence type="predicted"/>
<evidence type="ECO:0000256" key="4">
    <source>
        <dbReference type="ARBA" id="ARBA00023002"/>
    </source>
</evidence>
<dbReference type="InterPro" id="IPR009014">
    <property type="entry name" value="Transketo_C/PFOR_II"/>
</dbReference>
<keyword evidence="4" id="KW-0560">Oxidoreductase</keyword>
<evidence type="ECO:0000256" key="1">
    <source>
        <dbReference type="ARBA" id="ARBA00001964"/>
    </source>
</evidence>
<protein>
    <recommendedName>
        <fullName evidence="3">3-methyl-2-oxobutanoate dehydrogenase (2-methylpropanoyl-transferring)</fullName>
        <ecNumber evidence="3">1.2.4.4</ecNumber>
    </recommendedName>
</protein>
<dbReference type="EC" id="1.2.4.4" evidence="3"/>
<dbReference type="STRING" id="536979.SAMN04488055_2996"/>
<dbReference type="InterPro" id="IPR001017">
    <property type="entry name" value="DH_E1"/>
</dbReference>
<organism evidence="7 8">
    <name type="scientific">Chitinophaga niabensis</name>
    <dbReference type="NCBI Taxonomy" id="536979"/>
    <lineage>
        <taxon>Bacteria</taxon>
        <taxon>Pseudomonadati</taxon>
        <taxon>Bacteroidota</taxon>
        <taxon>Chitinophagia</taxon>
        <taxon>Chitinophagales</taxon>
        <taxon>Chitinophagaceae</taxon>
        <taxon>Chitinophaga</taxon>
    </lineage>
</organism>
<dbReference type="InterPro" id="IPR005475">
    <property type="entry name" value="Transketolase-like_Pyr-bd"/>
</dbReference>
<dbReference type="Pfam" id="PF02779">
    <property type="entry name" value="Transket_pyr"/>
    <property type="match status" value="1"/>
</dbReference>
<evidence type="ECO:0000256" key="5">
    <source>
        <dbReference type="ARBA" id="ARBA00023052"/>
    </source>
</evidence>
<keyword evidence="7" id="KW-0670">Pyruvate</keyword>
<dbReference type="GO" id="GO:0007584">
    <property type="term" value="P:response to nutrient"/>
    <property type="evidence" value="ECO:0007669"/>
    <property type="project" value="TreeGrafter"/>
</dbReference>
<dbReference type="GO" id="GO:0003863">
    <property type="term" value="F:branched-chain 2-oxo acid dehydrogenase activity"/>
    <property type="evidence" value="ECO:0007669"/>
    <property type="project" value="UniProtKB-EC"/>
</dbReference>
<feature type="domain" description="Transketolase-like pyrimidine-binding" evidence="6">
    <location>
        <begin position="498"/>
        <end position="672"/>
    </location>
</feature>
<dbReference type="EMBL" id="FSRA01000001">
    <property type="protein sequence ID" value="SIO11420.1"/>
    <property type="molecule type" value="Genomic_DNA"/>
</dbReference>
<dbReference type="Pfam" id="PF02780">
    <property type="entry name" value="Transketolase_C"/>
    <property type="match status" value="1"/>
</dbReference>
<keyword evidence="5" id="KW-0786">Thiamine pyrophosphate</keyword>
<evidence type="ECO:0000313" key="8">
    <source>
        <dbReference type="Proteomes" id="UP000185003"/>
    </source>
</evidence>
<sequence length="822" mass="92868">MRKSTGHLPIHQFPLHLCFNQVSMIENNELAMNMQSQLSFEQFRKEVLSDFRLACISREVSLLGRREVLTGKAKFGIFGDGKEIAQIAMAKYFKPGDFRSGYYRDQTFAFASGIATVEQFFSQLYADPDINHDPFSAGRQMNSHFSTSNIDMEGNWLNLASMKNSAADMAPTAAQMPRALGLAYASKLFREVPELQQYEHLSRNGNEVCFATIGDASTSEGHFWETMNAAGVLQVPLVVFVWDDGYGISVPKKYQTTKGSISTALEGFRKTENTNGFEIYNVKGWDYAGLCETFEEGIRKARETHVPVLFHVEEITQPQGHSTSGSHERYKSRERLAWEKDFDCNRKMRQWLLENALADDAALQQIEAEAKVIAQEGRKNAWDKYIAPIKDQVQLFLERCQAILDEGRGDVAYVSQLMQEIAANREPQRRDILKSAFGIIFRHPRNFSGALDEMQLYYDNLLLQEKENYNTFLHATGANSALEVPEVPAEYAEDAQMLNGYEILNKYFDQLFSYHPLVFAFGEDVGKIGDVNQGFAGLQQKHGKERISDTGIRELTIMGQGIGMALRGLRPIAEIQYLDYMLYGLQPLSDDVASLQYRTKGTQFCPIIVRTRGHRLEGIWHSGSPMGMIINSLRGIHICVPRNMVQAAGMYNTLLQAHEPAIVIESLNGYRLKERLPENLKEFTVPLGIPEVLHEGSDITIVSYGSTLRIIEEAMQILDQQGISCELIDVQTLLPFDIHHSIVESLKKTNRILFVDEDVPGSGTAFMFQHVMEKQGGYRYLDVAPRTLAAQPHRPAYGTDGDYFSKPNVEDVVKVVLEMIRE</sequence>
<name>A0A1N6GV38_9BACT</name>
<dbReference type="AlphaFoldDB" id="A0A1N6GV38"/>
<dbReference type="PANTHER" id="PTHR42980:SF1">
    <property type="entry name" value="2-OXOISOVALERATE DEHYDROGENASE SUBUNIT BETA, MITOCHONDRIAL"/>
    <property type="match status" value="1"/>
</dbReference>
<keyword evidence="8" id="KW-1185">Reference proteome</keyword>
<evidence type="ECO:0000256" key="2">
    <source>
        <dbReference type="ARBA" id="ARBA00003906"/>
    </source>
</evidence>
<dbReference type="CDD" id="cd02000">
    <property type="entry name" value="TPP_E1_PDC_ADC_BCADC"/>
    <property type="match status" value="1"/>
</dbReference>
<dbReference type="GO" id="GO:0009083">
    <property type="term" value="P:branched-chain amino acid catabolic process"/>
    <property type="evidence" value="ECO:0007669"/>
    <property type="project" value="TreeGrafter"/>
</dbReference>
<dbReference type="InterPro" id="IPR033248">
    <property type="entry name" value="Transketolase_C"/>
</dbReference>
<evidence type="ECO:0000259" key="6">
    <source>
        <dbReference type="SMART" id="SM00861"/>
    </source>
</evidence>
<accession>A0A1N6GV38</accession>
<dbReference type="Gene3D" id="3.40.50.920">
    <property type="match status" value="1"/>
</dbReference>
<comment type="cofactor">
    <cofactor evidence="1">
        <name>thiamine diphosphate</name>
        <dbReference type="ChEBI" id="CHEBI:58937"/>
    </cofactor>
</comment>
<gene>
    <name evidence="7" type="ORF">SAMN04488055_2996</name>
</gene>
<comment type="function">
    <text evidence="2">E1 component of the 2-oxoglutarate dehydrogenase (OGDH) complex which catalyzes the decarboxylation of 2-oxoglutarate, the first step in the conversion of 2-oxoglutarate to succinyl-CoA and CO(2).</text>
</comment>
<dbReference type="SMART" id="SM00861">
    <property type="entry name" value="Transket_pyr"/>
    <property type="match status" value="1"/>
</dbReference>
<dbReference type="Gene3D" id="3.40.50.970">
    <property type="match status" value="2"/>
</dbReference>